<dbReference type="KEGG" id="req:REQ_15990"/>
<feature type="region of interest" description="Disordered" evidence="1">
    <location>
        <begin position="1"/>
        <end position="37"/>
    </location>
</feature>
<feature type="compositionally biased region" description="Basic and acidic residues" evidence="1">
    <location>
        <begin position="1"/>
        <end position="11"/>
    </location>
</feature>
<proteinExistence type="predicted"/>
<dbReference type="EMBL" id="FN563149">
    <property type="protein sequence ID" value="CBH47676.1"/>
    <property type="molecule type" value="Genomic_DNA"/>
</dbReference>
<reference evidence="2" key="1">
    <citation type="journal article" date="2010" name="PLoS Genet.">
        <title>The genome of a pathogenic rhodococcus: cooptive virulence underpinned by key gene acquisitions.</title>
        <authorList>
            <person name="Letek M."/>
            <person name="Gonzalez P."/>
            <person name="Macarthur I."/>
            <person name="Rodriguez H."/>
            <person name="Freeman T.C."/>
            <person name="Valero-Rello A."/>
            <person name="Blanco M."/>
            <person name="Buckley T."/>
            <person name="Cherevach I."/>
            <person name="Fahey R."/>
            <person name="Hapeshi A."/>
            <person name="Holdstock J."/>
            <person name="Leadon D."/>
            <person name="Navas J."/>
            <person name="Ocampo A."/>
            <person name="Quail M.A."/>
            <person name="Sanders M."/>
            <person name="Scortti M.M."/>
            <person name="Prescott J.F."/>
            <person name="Fogarty U."/>
            <person name="Meijer W.G."/>
            <person name="Parkhill J."/>
            <person name="Bentley S.D."/>
            <person name="Vazquez-Boland J.A."/>
        </authorList>
    </citation>
    <scope>NUCLEOTIDE SEQUENCE [LARGE SCALE GENOMIC DNA]</scope>
    <source>
        <strain evidence="2 3">103S</strain>
    </source>
</reference>
<evidence type="ECO:0000313" key="3">
    <source>
        <dbReference type="Proteomes" id="UP000006892"/>
    </source>
</evidence>
<sequence>MTEATLDRGADRASCSGGSPGSGAHDSSAHGPGSHRDALERIAQGSRFAIRLPLIGDVGVPKPEQLAYLGALGLLAAFEVIDWPVALAIAVGHALAEDQRHRALCEVGEALESA</sequence>
<evidence type="ECO:0000256" key="1">
    <source>
        <dbReference type="SAM" id="MobiDB-lite"/>
    </source>
</evidence>
<gene>
    <name evidence="2" type="ordered locus">REQ_15990</name>
</gene>
<accession>A0A3S5Y570</accession>
<name>A0A3S5Y570_RHOH1</name>
<organism evidence="2">
    <name type="scientific">Rhodococcus hoagii (strain 103S)</name>
    <name type="common">Rhodococcus equi</name>
    <dbReference type="NCBI Taxonomy" id="685727"/>
    <lineage>
        <taxon>Bacteria</taxon>
        <taxon>Bacillati</taxon>
        <taxon>Actinomycetota</taxon>
        <taxon>Actinomycetes</taxon>
        <taxon>Mycobacteriales</taxon>
        <taxon>Nocardiaceae</taxon>
        <taxon>Prescottella</taxon>
    </lineage>
</organism>
<protein>
    <submittedName>
        <fullName evidence="2">Uncharacterized protein</fullName>
    </submittedName>
</protein>
<dbReference type="RefSeq" id="WP_013415514.1">
    <property type="nucleotide sequence ID" value="NC_014659.1"/>
</dbReference>
<dbReference type="AlphaFoldDB" id="A0A3S5Y570"/>
<dbReference type="Proteomes" id="UP001154400">
    <property type="component" value="Chromosome"/>
</dbReference>
<evidence type="ECO:0000313" key="2">
    <source>
        <dbReference type="EMBL" id="CBH47676.1"/>
    </source>
</evidence>